<feature type="region of interest" description="Disordered" evidence="1">
    <location>
        <begin position="399"/>
        <end position="454"/>
    </location>
</feature>
<sequence>MTEPSTLRCLAGPSCRNAVTIDGQRLGAMNEHPNTLCPACDKAISSAIRQLPRDWAELRAALGERSTTTGAKVNSTPTPAMPISARKEALMAAIVDLTDHAADIVSEQLDIQRASALRKPPADAEEGSIAWNAAEHTQPEPQKTLAAAIALIEPHIELLITAPEQPTLAWQSPRRCAFHAAWIESAERQLAQSMKMPGIADAEPKTIRKFLRNKFRLKAKHPAKVRGYLDALNDAYRSAGGCENCGGWCKDGQAREIIEHTGAEILQQLINLHHQARAELGHTRLRHRYPMPCPRCGGRVGRDDGQTIVTCDDRDQCKSSWTEREYQFLAGLITRERYDMEITKYLLAEAYARLDAVQQRIEVLDNIAELIDELGLPAEAAVIGRQIAESFAEAIDGHKTPEQRAITTARKDTEQRQDAEDTWAWGGNEPRYQRPKPKPKKATRPAGPPIHPSSLLTVIDTDEHAALNGRLKCADCNLIHPGDCA</sequence>
<evidence type="ECO:0000313" key="3">
    <source>
        <dbReference type="Proteomes" id="UP000093757"/>
    </source>
</evidence>
<gene>
    <name evidence="2" type="ORF">A9W98_18040</name>
</gene>
<feature type="compositionally biased region" description="Basic residues" evidence="1">
    <location>
        <begin position="433"/>
        <end position="443"/>
    </location>
</feature>
<dbReference type="RefSeq" id="WP_065133892.1">
    <property type="nucleotide sequence ID" value="NZ_MAEM01000243.1"/>
</dbReference>
<accession>A0A1A6BHT2</accession>
<proteinExistence type="predicted"/>
<dbReference type="EMBL" id="MAEM01000243">
    <property type="protein sequence ID" value="OBS01883.1"/>
    <property type="molecule type" value="Genomic_DNA"/>
</dbReference>
<organism evidence="2 3">
    <name type="scientific">Mycobacterium gordonae</name>
    <dbReference type="NCBI Taxonomy" id="1778"/>
    <lineage>
        <taxon>Bacteria</taxon>
        <taxon>Bacillati</taxon>
        <taxon>Actinomycetota</taxon>
        <taxon>Actinomycetes</taxon>
        <taxon>Mycobacteriales</taxon>
        <taxon>Mycobacteriaceae</taxon>
        <taxon>Mycobacterium</taxon>
    </lineage>
</organism>
<evidence type="ECO:0000256" key="1">
    <source>
        <dbReference type="SAM" id="MobiDB-lite"/>
    </source>
</evidence>
<name>A0A1A6BHT2_MYCGO</name>
<dbReference type="OrthoDB" id="4753685at2"/>
<feature type="compositionally biased region" description="Basic and acidic residues" evidence="1">
    <location>
        <begin position="409"/>
        <end position="419"/>
    </location>
</feature>
<evidence type="ECO:0000313" key="2">
    <source>
        <dbReference type="EMBL" id="OBS01883.1"/>
    </source>
</evidence>
<reference evidence="2 3" key="1">
    <citation type="submission" date="2016-06" db="EMBL/GenBank/DDBJ databases">
        <authorList>
            <person name="Kjaerup R.B."/>
            <person name="Dalgaard T.S."/>
            <person name="Juul-Madsen H.R."/>
        </authorList>
    </citation>
    <scope>NUCLEOTIDE SEQUENCE [LARGE SCALE GENOMIC DNA]</scope>
    <source>
        <strain evidence="2 3">1245752.6</strain>
    </source>
</reference>
<dbReference type="Proteomes" id="UP000093757">
    <property type="component" value="Unassembled WGS sequence"/>
</dbReference>
<dbReference type="AlphaFoldDB" id="A0A1A6BHT2"/>
<protein>
    <submittedName>
        <fullName evidence="2">Uncharacterized protein</fullName>
    </submittedName>
</protein>
<comment type="caution">
    <text evidence="2">The sequence shown here is derived from an EMBL/GenBank/DDBJ whole genome shotgun (WGS) entry which is preliminary data.</text>
</comment>